<feature type="compositionally biased region" description="Low complexity" evidence="2">
    <location>
        <begin position="354"/>
        <end position="375"/>
    </location>
</feature>
<evidence type="ECO:0000313" key="4">
    <source>
        <dbReference type="EMBL" id="PRW32524.1"/>
    </source>
</evidence>
<reference evidence="4 5" key="1">
    <citation type="journal article" date="2018" name="Plant J.">
        <title>Genome sequences of Chlorella sorokiniana UTEX 1602 and Micractinium conductrix SAG 241.80: implications to maltose excretion by a green alga.</title>
        <authorList>
            <person name="Arriola M.B."/>
            <person name="Velmurugan N."/>
            <person name="Zhang Y."/>
            <person name="Plunkett M.H."/>
            <person name="Hondzo H."/>
            <person name="Barney B.M."/>
        </authorList>
    </citation>
    <scope>NUCLEOTIDE SEQUENCE [LARGE SCALE GENOMIC DNA]</scope>
    <source>
        <strain evidence="5">UTEX 1602</strain>
    </source>
</reference>
<feature type="transmembrane region" description="Helical" evidence="3">
    <location>
        <begin position="1233"/>
        <end position="1253"/>
    </location>
</feature>
<feature type="transmembrane region" description="Helical" evidence="3">
    <location>
        <begin position="862"/>
        <end position="886"/>
    </location>
</feature>
<feature type="region of interest" description="Disordered" evidence="2">
    <location>
        <begin position="1075"/>
        <end position="1174"/>
    </location>
</feature>
<evidence type="ECO:0000256" key="2">
    <source>
        <dbReference type="SAM" id="MobiDB-lite"/>
    </source>
</evidence>
<comment type="subcellular location">
    <subcellularLocation>
        <location evidence="1">Membrane</location>
        <topology evidence="1">Multi-pass membrane protein</topology>
    </subcellularLocation>
</comment>
<dbReference type="AlphaFoldDB" id="A0A2P6TEX0"/>
<dbReference type="Gene3D" id="1.20.58.390">
    <property type="entry name" value="Neurotransmitter-gated ion-channel transmembrane domain"/>
    <property type="match status" value="1"/>
</dbReference>
<protein>
    <submittedName>
        <fullName evidence="4">Alpha beta-isoform A</fullName>
    </submittedName>
</protein>
<feature type="compositionally biased region" description="Low complexity" evidence="2">
    <location>
        <begin position="313"/>
        <end position="343"/>
    </location>
</feature>
<feature type="region of interest" description="Disordered" evidence="2">
    <location>
        <begin position="313"/>
        <end position="378"/>
    </location>
</feature>
<dbReference type="OrthoDB" id="9987145at2759"/>
<feature type="compositionally biased region" description="Gly residues" evidence="2">
    <location>
        <begin position="344"/>
        <end position="353"/>
    </location>
</feature>
<comment type="caution">
    <text evidence="4">The sequence shown here is derived from an EMBL/GenBank/DDBJ whole genome shotgun (WGS) entry which is preliminary data.</text>
</comment>
<dbReference type="InterPro" id="IPR036719">
    <property type="entry name" value="Neuro-gated_channel_TM_sf"/>
</dbReference>
<feature type="compositionally biased region" description="Gly residues" evidence="2">
    <location>
        <begin position="1092"/>
        <end position="1104"/>
    </location>
</feature>
<feature type="region of interest" description="Disordered" evidence="2">
    <location>
        <begin position="503"/>
        <end position="526"/>
    </location>
</feature>
<keyword evidence="3" id="KW-1133">Transmembrane helix</keyword>
<accession>A0A2P6TEX0</accession>
<dbReference type="Gene3D" id="3.40.50.1820">
    <property type="entry name" value="alpha/beta hydrolase"/>
    <property type="match status" value="1"/>
</dbReference>
<sequence length="1263" mass="133925">MESALNSALTKGGRIVDLAYAAIVHQLGITQRFFPQGFGRLDLIDFHEDVRTFQTWPPAHFTQQLPWRKLVQDSYGGHGYKVFKASFRTPCQGRVYDALPPESRTAHAMLILPDKPAEGAPCVVHLAATGDHGYTRRTHLGLPLVQQGIATLALESPYYGERKPHYQQGAKLLHVSDLLLLGRATIEESLLLLHWLGQAGHERLGMCGLSMGGVHANMVASLYPGPVALTPLLSPRSASGSYCSGALYHATAWTQIVADLQRQEEQVLAALQHAGRGSELMGRARWWVDSRTQQQKAEAAEAQQREEERVAAHAAADASREVQAAAHAAAVQAASRSEGASGSKAGGGQGRRGASGAPSGSSGAAGQPAEEASSSFQWQATGRWAGRVSDELRSAMGQVERLERDHQHEAAVARLHAVLETYTDVTRFPKPRRTDAAVIVGAQQDAYVSPQSILELQQHLAGSEVRWVPGGHVTSFLLHHRSFRQAIVDSLAKLAQPPPLATTAAQSQHLLSSGHANSSMHPAGPAAAQQLTPLQGRNTPLPGVTDVYVSAVVDHLVAVNDADYRFEVVLYMLLTWRDPRARAAVDQATEAALTNPSYNDGNGCQLPCTTIYAWTANRDAQPYCCDDIWLPHFEFINVRGFSQDRVVRYGVRIPADNSSDAVGWWVHIQGEFYTPLQFRSFPFDKQYLSVQVQYGNKFAPDSTVNIVPSATGTQLYEPETGDKLSGWTVEGIQIVPFNLSSLDLLAAGDAGTLSDPDDPWPLNPTSPTQGPPGQSNFIGYLWQNGFEIYIEVHRVSLYYVITAILPIYINTCLALLVFSVSPRHLDTRLGIVVTLFLSLTALQFIIAAGLPSSQTVVPTQQLIIVSYCILAGIGVTSILVFWMVSLHRSRERQRRLARAKRAFTNRWHSVTSSMGLAASAVAAFKAKGAAAAAGRGTGGAGNGGNGNAAGSSPPSAPSTQSGQGGVKGGAPRLRSRLQSSRVSWGSDVGNAAAAGAGAADLAAQAAEPPSGSPQQEALPASPFERAAGGTAASKWKAAAGAAGTAGTAGAAGAAALPGADSHVGSGVQLLPAAPTSSAVQPRLETAGTISGPQGGGMGVYGGGSFAERGSSGDDDSDAGGSSGGGGDDSDSSFHSRSRGPWPVAAIQRPDPRAEEAAAAAPALAADEEEGGPQPRWWRRSACCGGGVGGAVAWARPAMPGWLKLHVMQLRLMKEEMLDSQDYADFVARRIDKYIFWTTLAGFNIAVILIFAIQSTYQPQEPTP</sequence>
<feature type="compositionally biased region" description="Polar residues" evidence="2">
    <location>
        <begin position="509"/>
        <end position="520"/>
    </location>
</feature>
<dbReference type="InterPro" id="IPR029058">
    <property type="entry name" value="AB_hydrolase_fold"/>
</dbReference>
<feature type="compositionally biased region" description="Gly residues" evidence="2">
    <location>
        <begin position="935"/>
        <end position="947"/>
    </location>
</feature>
<gene>
    <name evidence="4" type="ORF">C2E21_8347</name>
</gene>
<dbReference type="SUPFAM" id="SSF90112">
    <property type="entry name" value="Neurotransmitter-gated ion-channel transmembrane pore"/>
    <property type="match status" value="1"/>
</dbReference>
<organism evidence="4 5">
    <name type="scientific">Chlorella sorokiniana</name>
    <name type="common">Freshwater green alga</name>
    <dbReference type="NCBI Taxonomy" id="3076"/>
    <lineage>
        <taxon>Eukaryota</taxon>
        <taxon>Viridiplantae</taxon>
        <taxon>Chlorophyta</taxon>
        <taxon>core chlorophytes</taxon>
        <taxon>Trebouxiophyceae</taxon>
        <taxon>Chlorellales</taxon>
        <taxon>Chlorellaceae</taxon>
        <taxon>Chlorella clade</taxon>
        <taxon>Chlorella</taxon>
    </lineage>
</organism>
<dbReference type="PANTHER" id="PTHR13617:SF14">
    <property type="entry name" value="PROTEIN ABHD18"/>
    <property type="match status" value="1"/>
</dbReference>
<dbReference type="CDD" id="cd19051">
    <property type="entry name" value="LGIC_TM_cation"/>
    <property type="match status" value="1"/>
</dbReference>
<feature type="transmembrane region" description="Helical" evidence="3">
    <location>
        <begin position="797"/>
        <end position="817"/>
    </location>
</feature>
<dbReference type="SUPFAM" id="SSF63712">
    <property type="entry name" value="Nicotinic receptor ligand binding domain-like"/>
    <property type="match status" value="1"/>
</dbReference>
<evidence type="ECO:0000256" key="3">
    <source>
        <dbReference type="SAM" id="Phobius"/>
    </source>
</evidence>
<feature type="compositionally biased region" description="Low complexity" evidence="2">
    <location>
        <begin position="948"/>
        <end position="961"/>
    </location>
</feature>
<dbReference type="Pfam" id="PF09752">
    <property type="entry name" value="ABHD18"/>
    <property type="match status" value="1"/>
</dbReference>
<evidence type="ECO:0000256" key="1">
    <source>
        <dbReference type="ARBA" id="ARBA00004141"/>
    </source>
</evidence>
<proteinExistence type="predicted"/>
<dbReference type="InterPro" id="IPR038050">
    <property type="entry name" value="Neuro_actylchol_rec"/>
</dbReference>
<keyword evidence="3" id="KW-0472">Membrane</keyword>
<dbReference type="SUPFAM" id="SSF53474">
    <property type="entry name" value="alpha/beta-Hydrolases"/>
    <property type="match status" value="1"/>
</dbReference>
<dbReference type="EMBL" id="LHPG02000019">
    <property type="protein sequence ID" value="PRW32524.1"/>
    <property type="molecule type" value="Genomic_DNA"/>
</dbReference>
<dbReference type="Gene3D" id="2.70.170.10">
    <property type="entry name" value="Neurotransmitter-gated ion-channel ligand-binding domain"/>
    <property type="match status" value="1"/>
</dbReference>
<evidence type="ECO:0000313" key="5">
    <source>
        <dbReference type="Proteomes" id="UP000239899"/>
    </source>
</evidence>
<dbReference type="GO" id="GO:0016020">
    <property type="term" value="C:membrane"/>
    <property type="evidence" value="ECO:0007669"/>
    <property type="project" value="UniProtKB-SubCell"/>
</dbReference>
<feature type="transmembrane region" description="Helical" evidence="3">
    <location>
        <begin position="829"/>
        <end position="850"/>
    </location>
</feature>
<feature type="region of interest" description="Disordered" evidence="2">
    <location>
        <begin position="934"/>
        <end position="983"/>
    </location>
</feature>
<dbReference type="InterPro" id="IPR036734">
    <property type="entry name" value="Neur_chan_lig-bd_sf"/>
</dbReference>
<dbReference type="PANTHER" id="PTHR13617">
    <property type="entry name" value="PROTEIN ABHD18"/>
    <property type="match status" value="1"/>
</dbReference>
<dbReference type="InterPro" id="IPR019149">
    <property type="entry name" value="ABHD18"/>
</dbReference>
<feature type="region of interest" description="Disordered" evidence="2">
    <location>
        <begin position="999"/>
        <end position="1018"/>
    </location>
</feature>
<keyword evidence="5" id="KW-1185">Reference proteome</keyword>
<keyword evidence="3" id="KW-0812">Transmembrane</keyword>
<name>A0A2P6TEX0_CHLSO</name>
<dbReference type="GO" id="GO:0005230">
    <property type="term" value="F:extracellular ligand-gated monoatomic ion channel activity"/>
    <property type="evidence" value="ECO:0007669"/>
    <property type="project" value="InterPro"/>
</dbReference>
<dbReference type="Proteomes" id="UP000239899">
    <property type="component" value="Unassembled WGS sequence"/>
</dbReference>